<dbReference type="Proteomes" id="UP000295472">
    <property type="component" value="Unassembled WGS sequence"/>
</dbReference>
<name>A0A4R8GAU4_9FIRM</name>
<evidence type="ECO:0000313" key="1">
    <source>
        <dbReference type="EMBL" id="TDX36001.1"/>
    </source>
</evidence>
<accession>A0A4R8GAU4</accession>
<evidence type="ECO:0000313" key="2">
    <source>
        <dbReference type="Proteomes" id="UP000295472"/>
    </source>
</evidence>
<reference evidence="1 2" key="1">
    <citation type="submission" date="2019-03" db="EMBL/GenBank/DDBJ databases">
        <title>Subsurface microbial communities from deep shales in Ohio and West Virginia, USA.</title>
        <authorList>
            <person name="Wrighton K."/>
        </authorList>
    </citation>
    <scope>NUCLEOTIDE SEQUENCE [LARGE SCALE GENOMIC DNA]</scope>
    <source>
        <strain evidence="1 2">DSMZ 11287</strain>
    </source>
</reference>
<proteinExistence type="predicted"/>
<dbReference type="GeneID" id="57013952"/>
<dbReference type="AlphaFoldDB" id="A0A4R8GAU4"/>
<sequence length="387" mass="46791">MKSNEYKKEKIYNLIFGKNFSTNIIKTLSPEKFSIFEYKFIKINSFSEIIQKRFNTNDNFCFDTDEDFFNNCINNPDFAEEILSKVQKEYNSTEFIPKNNCENKKEYNTLLNTYNIVSPNEHYNSVVHRDGELLDDILVLLGIFSGEQVIRENNLNRYHQKNEMFILEKDYQKIVNQIKNIINKFRNKTFTFRNHGKLLFYYLEMNAVNTVDMKLLILSTTFDYFSKIYYMNYTNKFNNLMDNIKGWECVGNTNDIFENRLYFLITELLLKDLDVKSEKIVFKRMQQFIYLRNKIVHSGRIFPIEKRNDSEYQLDSQLCSRDKKRYTKFFGFVEDGFTYKEYISEMIEIINSWQKIFIFCILNHLEVSDWYYKGNFIDEISWFLNDK</sequence>
<organism evidence="1 2">
    <name type="scientific">Halanaerobium congolense</name>
    <dbReference type="NCBI Taxonomy" id="54121"/>
    <lineage>
        <taxon>Bacteria</taxon>
        <taxon>Bacillati</taxon>
        <taxon>Bacillota</taxon>
        <taxon>Clostridia</taxon>
        <taxon>Halanaerobiales</taxon>
        <taxon>Halanaerobiaceae</taxon>
        <taxon>Halanaerobium</taxon>
    </lineage>
</organism>
<dbReference type="EMBL" id="SOEF01000052">
    <property type="protein sequence ID" value="TDX36001.1"/>
    <property type="molecule type" value="Genomic_DNA"/>
</dbReference>
<comment type="caution">
    <text evidence="1">The sequence shown here is derived from an EMBL/GenBank/DDBJ whole genome shotgun (WGS) entry which is preliminary data.</text>
</comment>
<gene>
    <name evidence="1" type="ORF">C7954_1525</name>
</gene>
<protein>
    <submittedName>
        <fullName evidence="1">Uncharacterized protein</fullName>
    </submittedName>
</protein>
<dbReference type="RefSeq" id="WP_134060206.1">
    <property type="nucleotide sequence ID" value="NZ_SOEF01000052.1"/>
</dbReference>